<accession>A0ACC2SBE7</accession>
<keyword evidence="2" id="KW-1185">Reference proteome</keyword>
<dbReference type="EMBL" id="QTSX02005655">
    <property type="protein sequence ID" value="KAJ9059635.1"/>
    <property type="molecule type" value="Genomic_DNA"/>
</dbReference>
<dbReference type="Proteomes" id="UP001165960">
    <property type="component" value="Unassembled WGS sequence"/>
</dbReference>
<reference evidence="1" key="1">
    <citation type="submission" date="2022-04" db="EMBL/GenBank/DDBJ databases">
        <title>Genome of the entomopathogenic fungus Entomophthora muscae.</title>
        <authorList>
            <person name="Elya C."/>
            <person name="Lovett B.R."/>
            <person name="Lee E."/>
            <person name="Macias A.M."/>
            <person name="Hajek A.E."/>
            <person name="De Bivort B.L."/>
            <person name="Kasson M.T."/>
            <person name="De Fine Licht H.H."/>
            <person name="Stajich J.E."/>
        </authorList>
    </citation>
    <scope>NUCLEOTIDE SEQUENCE</scope>
    <source>
        <strain evidence="1">Berkeley</strain>
    </source>
</reference>
<name>A0ACC2SBE7_9FUNG</name>
<comment type="caution">
    <text evidence="1">The sequence shown here is derived from an EMBL/GenBank/DDBJ whole genome shotgun (WGS) entry which is preliminary data.</text>
</comment>
<proteinExistence type="predicted"/>
<organism evidence="1 2">
    <name type="scientific">Entomophthora muscae</name>
    <dbReference type="NCBI Taxonomy" id="34485"/>
    <lineage>
        <taxon>Eukaryota</taxon>
        <taxon>Fungi</taxon>
        <taxon>Fungi incertae sedis</taxon>
        <taxon>Zoopagomycota</taxon>
        <taxon>Entomophthoromycotina</taxon>
        <taxon>Entomophthoromycetes</taxon>
        <taxon>Entomophthorales</taxon>
        <taxon>Entomophthoraceae</taxon>
        <taxon>Entomophthora</taxon>
    </lineage>
</organism>
<gene>
    <name evidence="1" type="ORF">DSO57_1039521</name>
</gene>
<sequence>MGKTLELTPEQQLVQKFRSLFELTMNKLDTTGFTFEDFIDSFDETDVFICRLFEFVVKDAGQKHKKKTLPQGDNAAEDLSDPVSLRDVLINFRRRHSIFPSDYGLPQHRPAAVEPSPLPFNSFPSSIPLAPLTFTDYSNNELSGLNDSVINPQVNPSSPGLISNYNGISPFPLHTRDSYTSRSNSIGEHNVVNPYHTPLEWFQNHEEPETRTPEMPENYFSASLASLGIPQGRRSSVPHFVRQHHLDAVRRLSLLRNHPYSSLNNPRRSRNFYPPSQSAFLPEFNINASSVGLVDPASGTAELGSGQASLFPFDPHHDTHEL</sequence>
<protein>
    <submittedName>
        <fullName evidence="1">Uncharacterized protein</fullName>
    </submittedName>
</protein>
<evidence type="ECO:0000313" key="2">
    <source>
        <dbReference type="Proteomes" id="UP001165960"/>
    </source>
</evidence>
<evidence type="ECO:0000313" key="1">
    <source>
        <dbReference type="EMBL" id="KAJ9059635.1"/>
    </source>
</evidence>